<evidence type="ECO:0000256" key="6">
    <source>
        <dbReference type="ARBA" id="ARBA00023239"/>
    </source>
</evidence>
<dbReference type="SUPFAM" id="SSF55021">
    <property type="entry name" value="ACT-like"/>
    <property type="match status" value="1"/>
</dbReference>
<dbReference type="PROSITE" id="PS51671">
    <property type="entry name" value="ACT"/>
    <property type="match status" value="1"/>
</dbReference>
<feature type="domain" description="ACT" evidence="8">
    <location>
        <begin position="203"/>
        <end position="277"/>
    </location>
</feature>
<dbReference type="SUPFAM" id="SSF53850">
    <property type="entry name" value="Periplasmic binding protein-like II"/>
    <property type="match status" value="1"/>
</dbReference>
<organism evidence="9">
    <name type="scientific">marine metagenome</name>
    <dbReference type="NCBI Taxonomy" id="408172"/>
    <lineage>
        <taxon>unclassified sequences</taxon>
        <taxon>metagenomes</taxon>
        <taxon>ecological metagenomes</taxon>
    </lineage>
</organism>
<keyword evidence="5" id="KW-0584">Phenylalanine biosynthesis</keyword>
<evidence type="ECO:0000256" key="5">
    <source>
        <dbReference type="ARBA" id="ARBA00023222"/>
    </source>
</evidence>
<keyword evidence="4" id="KW-0057">Aromatic amino acid biosynthesis</keyword>
<feature type="domain" description="Prephenate dehydratase" evidence="7">
    <location>
        <begin position="8"/>
        <end position="187"/>
    </location>
</feature>
<dbReference type="UniPathway" id="UPA00121">
    <property type="reaction ID" value="UER00345"/>
</dbReference>
<keyword evidence="6" id="KW-0456">Lyase</keyword>
<reference evidence="9" key="1">
    <citation type="submission" date="2018-05" db="EMBL/GenBank/DDBJ databases">
        <authorList>
            <person name="Lanie J.A."/>
            <person name="Ng W.-L."/>
            <person name="Kazmierczak K.M."/>
            <person name="Andrzejewski T.M."/>
            <person name="Davidsen T.M."/>
            <person name="Wayne K.J."/>
            <person name="Tettelin H."/>
            <person name="Glass J.I."/>
            <person name="Rusch D."/>
            <person name="Podicherti R."/>
            <person name="Tsui H.-C.T."/>
            <person name="Winkler M.E."/>
        </authorList>
    </citation>
    <scope>NUCLEOTIDE SEQUENCE</scope>
</reference>
<accession>A0A382B4F2</accession>
<dbReference type="PIRSF" id="PIRSF001500">
    <property type="entry name" value="Chor_mut_pdt_Ppr"/>
    <property type="match status" value="1"/>
</dbReference>
<comment type="pathway">
    <text evidence="1">Amino-acid biosynthesis; L-phenylalanine biosynthesis; phenylpyruvate from prephenate: step 1/1.</text>
</comment>
<dbReference type="GO" id="GO:0009094">
    <property type="term" value="P:L-phenylalanine biosynthetic process"/>
    <property type="evidence" value="ECO:0007669"/>
    <property type="project" value="UniProtKB-UniPathway"/>
</dbReference>
<dbReference type="GO" id="GO:0004664">
    <property type="term" value="F:prephenate dehydratase activity"/>
    <property type="evidence" value="ECO:0007669"/>
    <property type="project" value="UniProtKB-EC"/>
</dbReference>
<evidence type="ECO:0000259" key="7">
    <source>
        <dbReference type="PROSITE" id="PS51171"/>
    </source>
</evidence>
<keyword evidence="3" id="KW-0028">Amino-acid biosynthesis</keyword>
<dbReference type="AlphaFoldDB" id="A0A382B4F2"/>
<dbReference type="Gene3D" id="3.40.190.10">
    <property type="entry name" value="Periplasmic binding protein-like II"/>
    <property type="match status" value="2"/>
</dbReference>
<dbReference type="Pfam" id="PF00800">
    <property type="entry name" value="PDT"/>
    <property type="match status" value="1"/>
</dbReference>
<dbReference type="EMBL" id="UINC01027965">
    <property type="protein sequence ID" value="SVB08117.1"/>
    <property type="molecule type" value="Genomic_DNA"/>
</dbReference>
<dbReference type="Gene3D" id="3.30.70.260">
    <property type="match status" value="1"/>
</dbReference>
<dbReference type="CDD" id="cd04905">
    <property type="entry name" value="ACT_CM-PDT"/>
    <property type="match status" value="1"/>
</dbReference>
<protein>
    <recommendedName>
        <fullName evidence="2">prephenate dehydratase</fullName>
        <ecNumber evidence="2">4.2.1.51</ecNumber>
    </recommendedName>
</protein>
<dbReference type="InterPro" id="IPR045865">
    <property type="entry name" value="ACT-like_dom_sf"/>
</dbReference>
<dbReference type="PROSITE" id="PS51171">
    <property type="entry name" value="PREPHENATE_DEHYDR_3"/>
    <property type="match status" value="1"/>
</dbReference>
<dbReference type="PANTHER" id="PTHR21022:SF19">
    <property type="entry name" value="PREPHENATE DEHYDRATASE-RELATED"/>
    <property type="match status" value="1"/>
</dbReference>
<evidence type="ECO:0000256" key="4">
    <source>
        <dbReference type="ARBA" id="ARBA00023141"/>
    </source>
</evidence>
<name>A0A382B4F2_9ZZZZ</name>
<evidence type="ECO:0000256" key="3">
    <source>
        <dbReference type="ARBA" id="ARBA00022605"/>
    </source>
</evidence>
<dbReference type="InterPro" id="IPR008242">
    <property type="entry name" value="Chor_mutase/pphenate_deHydtase"/>
</dbReference>
<evidence type="ECO:0000256" key="2">
    <source>
        <dbReference type="ARBA" id="ARBA00013147"/>
    </source>
</evidence>
<gene>
    <name evidence="9" type="ORF">METZ01_LOCUS160971</name>
</gene>
<evidence type="ECO:0000259" key="8">
    <source>
        <dbReference type="PROSITE" id="PS51671"/>
    </source>
</evidence>
<dbReference type="EC" id="4.2.1.51" evidence="2"/>
<sequence>MLLDNCSQIFTLGPEGTFSDEATQKIRGEGIIVTYTGTFAEALFRVTEDPDSAAVVPIENSVAGTVAQVQDSLVSNKLVILGEINLLIEYSLLANVALEDVKLCFAHPQALEQSSKFLSKNLTEPQNQLTRSNVDSGIQFLQAIKSDNGALAAIVPASFADSYPEWKVATGIQDYHNNTTRFLVVRPRQENEEHDFSRKKTSLYVEFQEDRSGLLYELLSVFNLFQINLCRLESRPAKDTPWAYVFYVDFYNTEHTEACLDVMRVTKFNYKVLGSYDLIDRLA</sequence>
<dbReference type="InterPro" id="IPR001086">
    <property type="entry name" value="Preph_deHydtase"/>
</dbReference>
<proteinExistence type="predicted"/>
<dbReference type="GO" id="GO:0005737">
    <property type="term" value="C:cytoplasm"/>
    <property type="evidence" value="ECO:0007669"/>
    <property type="project" value="TreeGrafter"/>
</dbReference>
<dbReference type="InterPro" id="IPR002912">
    <property type="entry name" value="ACT_dom"/>
</dbReference>
<evidence type="ECO:0000313" key="9">
    <source>
        <dbReference type="EMBL" id="SVB08117.1"/>
    </source>
</evidence>
<evidence type="ECO:0000256" key="1">
    <source>
        <dbReference type="ARBA" id="ARBA00004741"/>
    </source>
</evidence>
<dbReference type="PANTHER" id="PTHR21022">
    <property type="entry name" value="PREPHENATE DEHYDRATASE P PROTEIN"/>
    <property type="match status" value="1"/>
</dbReference>